<keyword evidence="3" id="KW-1185">Reference proteome</keyword>
<evidence type="ECO:0000313" key="2">
    <source>
        <dbReference type="EMBL" id="ADK80245.1"/>
    </source>
</evidence>
<dbReference type="GO" id="GO:0016853">
    <property type="term" value="F:isomerase activity"/>
    <property type="evidence" value="ECO:0007669"/>
    <property type="project" value="UniProtKB-KW"/>
</dbReference>
<evidence type="ECO:0000259" key="1">
    <source>
        <dbReference type="Pfam" id="PF01261"/>
    </source>
</evidence>
<feature type="domain" description="Xylose isomerase-like TIM barrel" evidence="1">
    <location>
        <begin position="24"/>
        <end position="253"/>
    </location>
</feature>
<dbReference type="PANTHER" id="PTHR12110:SF48">
    <property type="entry name" value="BLL3656 PROTEIN"/>
    <property type="match status" value="1"/>
</dbReference>
<dbReference type="AlphaFoldDB" id="E1R0Z6"/>
<dbReference type="Proteomes" id="UP000002318">
    <property type="component" value="Chromosome"/>
</dbReference>
<gene>
    <name evidence="2" type="ordered locus">Spirs_1115</name>
</gene>
<dbReference type="PANTHER" id="PTHR12110">
    <property type="entry name" value="HYDROXYPYRUVATE ISOMERASE"/>
    <property type="match status" value="1"/>
</dbReference>
<keyword evidence="2" id="KW-0413">Isomerase</keyword>
<dbReference type="KEGG" id="ssm:Spirs_1115"/>
<reference evidence="2 3" key="1">
    <citation type="journal article" date="2010" name="Stand. Genomic Sci.">
        <title>Complete genome sequence of Spirochaeta smaragdinae type strain (SEBR 4228).</title>
        <authorList>
            <person name="Mavromatis K."/>
            <person name="Yasawong M."/>
            <person name="Chertkov O."/>
            <person name="Lapidus A."/>
            <person name="Lucas S."/>
            <person name="Nolan M."/>
            <person name="Del Rio T.G."/>
            <person name="Tice H."/>
            <person name="Cheng J.F."/>
            <person name="Pitluck S."/>
            <person name="Liolios K."/>
            <person name="Ivanova N."/>
            <person name="Tapia R."/>
            <person name="Han C."/>
            <person name="Bruce D."/>
            <person name="Goodwin L."/>
            <person name="Pati A."/>
            <person name="Chen A."/>
            <person name="Palaniappan K."/>
            <person name="Land M."/>
            <person name="Hauser L."/>
            <person name="Chang Y.J."/>
            <person name="Jeffries C.D."/>
            <person name="Detter J.C."/>
            <person name="Rohde M."/>
            <person name="Brambilla E."/>
            <person name="Spring S."/>
            <person name="Goker M."/>
            <person name="Sikorski J."/>
            <person name="Woyke T."/>
            <person name="Bristow J."/>
            <person name="Eisen J.A."/>
            <person name="Markowitz V."/>
            <person name="Hugenholtz P."/>
            <person name="Klenk H.P."/>
            <person name="Kyrpides N.C."/>
        </authorList>
    </citation>
    <scope>NUCLEOTIDE SEQUENCE [LARGE SCALE GENOMIC DNA]</scope>
    <source>
        <strain evidence="3">DSM 11293 / JCM 15392 / SEBR 4228</strain>
    </source>
</reference>
<dbReference type="eggNOG" id="COG4130">
    <property type="taxonomic scope" value="Bacteria"/>
</dbReference>
<evidence type="ECO:0000313" key="3">
    <source>
        <dbReference type="Proteomes" id="UP000002318"/>
    </source>
</evidence>
<sequence length="274" mass="30695">MTHANRLGLNRIIQPGLSITEFIKFAADCDFAGIELRNDLEDSRVLGGERAADIIAVCHGLGIDILTINALQRFNDPALFEQKKEELLLLMAEAEKVGCKNIVLCPVNDPKDARGKEQQREDLVQALKTYGPLFEKKNMVGFIEPLGFPICSVRYKQEAVAAIQNSGFDVLYRIVHDTFHHFLSEEKQVFPEWTGMVHISGVYAGKKKDAITDDDRVLVDAQDIMDNKNQITRLLDGGCDAPISFEPFSSSIQKLGLSELKQKLTKSIHYIFNT</sequence>
<dbReference type="SUPFAM" id="SSF51658">
    <property type="entry name" value="Xylose isomerase-like"/>
    <property type="match status" value="1"/>
</dbReference>
<dbReference type="InterPro" id="IPR050312">
    <property type="entry name" value="IolE/XylAMocC-like"/>
</dbReference>
<dbReference type="HOGENOM" id="CLU_067093_0_0_12"/>
<dbReference type="Pfam" id="PF01261">
    <property type="entry name" value="AP_endonuc_2"/>
    <property type="match status" value="1"/>
</dbReference>
<dbReference type="InterPro" id="IPR013022">
    <property type="entry name" value="Xyl_isomerase-like_TIM-brl"/>
</dbReference>
<dbReference type="RefSeq" id="WP_013253709.1">
    <property type="nucleotide sequence ID" value="NC_014364.1"/>
</dbReference>
<dbReference type="Gene3D" id="3.20.20.150">
    <property type="entry name" value="Divalent-metal-dependent TIM barrel enzymes"/>
    <property type="match status" value="1"/>
</dbReference>
<accession>E1R0Z6</accession>
<organism evidence="2 3">
    <name type="scientific">Sediminispirochaeta smaragdinae (strain DSM 11293 / JCM 15392 / SEBR 4228)</name>
    <name type="common">Spirochaeta smaragdinae</name>
    <dbReference type="NCBI Taxonomy" id="573413"/>
    <lineage>
        <taxon>Bacteria</taxon>
        <taxon>Pseudomonadati</taxon>
        <taxon>Spirochaetota</taxon>
        <taxon>Spirochaetia</taxon>
        <taxon>Spirochaetales</taxon>
        <taxon>Spirochaetaceae</taxon>
        <taxon>Sediminispirochaeta</taxon>
    </lineage>
</organism>
<dbReference type="InterPro" id="IPR036237">
    <property type="entry name" value="Xyl_isomerase-like_sf"/>
</dbReference>
<dbReference type="STRING" id="573413.Spirs_1115"/>
<proteinExistence type="predicted"/>
<dbReference type="OrthoDB" id="2274384at2"/>
<protein>
    <submittedName>
        <fullName evidence="2">Xylose isomerase domain protein TIM barrel</fullName>
    </submittedName>
</protein>
<dbReference type="EMBL" id="CP002116">
    <property type="protein sequence ID" value="ADK80245.1"/>
    <property type="molecule type" value="Genomic_DNA"/>
</dbReference>
<name>E1R0Z6_SEDSS</name>